<dbReference type="EMBL" id="JANPWB010000006">
    <property type="protein sequence ID" value="KAJ1176028.1"/>
    <property type="molecule type" value="Genomic_DNA"/>
</dbReference>
<evidence type="ECO:0000256" key="1">
    <source>
        <dbReference type="SAM" id="MobiDB-lite"/>
    </source>
</evidence>
<dbReference type="AlphaFoldDB" id="A0AAV7THG2"/>
<name>A0AAV7THG2_PLEWA</name>
<organism evidence="2 3">
    <name type="scientific">Pleurodeles waltl</name>
    <name type="common">Iberian ribbed newt</name>
    <dbReference type="NCBI Taxonomy" id="8319"/>
    <lineage>
        <taxon>Eukaryota</taxon>
        <taxon>Metazoa</taxon>
        <taxon>Chordata</taxon>
        <taxon>Craniata</taxon>
        <taxon>Vertebrata</taxon>
        <taxon>Euteleostomi</taxon>
        <taxon>Amphibia</taxon>
        <taxon>Batrachia</taxon>
        <taxon>Caudata</taxon>
        <taxon>Salamandroidea</taxon>
        <taxon>Salamandridae</taxon>
        <taxon>Pleurodelinae</taxon>
        <taxon>Pleurodeles</taxon>
    </lineage>
</organism>
<dbReference type="Proteomes" id="UP001066276">
    <property type="component" value="Chromosome 3_2"/>
</dbReference>
<evidence type="ECO:0000313" key="3">
    <source>
        <dbReference type="Proteomes" id="UP001066276"/>
    </source>
</evidence>
<protein>
    <submittedName>
        <fullName evidence="2">Uncharacterized protein</fullName>
    </submittedName>
</protein>
<proteinExistence type="predicted"/>
<reference evidence="2" key="1">
    <citation type="journal article" date="2022" name="bioRxiv">
        <title>Sequencing and chromosome-scale assembly of the giantPleurodeles waltlgenome.</title>
        <authorList>
            <person name="Brown T."/>
            <person name="Elewa A."/>
            <person name="Iarovenko S."/>
            <person name="Subramanian E."/>
            <person name="Araus A.J."/>
            <person name="Petzold A."/>
            <person name="Susuki M."/>
            <person name="Suzuki K.-i.T."/>
            <person name="Hayashi T."/>
            <person name="Toyoda A."/>
            <person name="Oliveira C."/>
            <person name="Osipova E."/>
            <person name="Leigh N.D."/>
            <person name="Simon A."/>
            <person name="Yun M.H."/>
        </authorList>
    </citation>
    <scope>NUCLEOTIDE SEQUENCE</scope>
    <source>
        <strain evidence="2">20211129_DDA</strain>
        <tissue evidence="2">Liver</tissue>
    </source>
</reference>
<keyword evidence="3" id="KW-1185">Reference proteome</keyword>
<sequence length="96" mass="10867">MEWPYLVLEKKNQVTCLVDLGTSRTPKRVIRVNRLKLYNDGADIIMLMVTDEDQEAESAPLPDLLSTDPKDGSIDGDVYSDTIPTQQQADFRQVLQ</sequence>
<feature type="region of interest" description="Disordered" evidence="1">
    <location>
        <begin position="56"/>
        <end position="82"/>
    </location>
</feature>
<comment type="caution">
    <text evidence="2">The sequence shown here is derived from an EMBL/GenBank/DDBJ whole genome shotgun (WGS) entry which is preliminary data.</text>
</comment>
<gene>
    <name evidence="2" type="ORF">NDU88_001312</name>
</gene>
<accession>A0AAV7THG2</accession>
<evidence type="ECO:0000313" key="2">
    <source>
        <dbReference type="EMBL" id="KAJ1176028.1"/>
    </source>
</evidence>